<dbReference type="AlphaFoldDB" id="A0A2T1K7S9"/>
<dbReference type="Gene3D" id="3.30.70.2970">
    <property type="entry name" value="Protein of unknown function (DUF541), domain 2"/>
    <property type="match status" value="1"/>
</dbReference>
<dbReference type="InterPro" id="IPR052022">
    <property type="entry name" value="26kDa_periplasmic_antigen"/>
</dbReference>
<dbReference type="OrthoDB" id="6360038at2"/>
<evidence type="ECO:0000256" key="1">
    <source>
        <dbReference type="SAM" id="SignalP"/>
    </source>
</evidence>
<dbReference type="EMBL" id="PXNP01000083">
    <property type="protein sequence ID" value="PSF06204.1"/>
    <property type="molecule type" value="Genomic_DNA"/>
</dbReference>
<evidence type="ECO:0000313" key="2">
    <source>
        <dbReference type="EMBL" id="PSF06204.1"/>
    </source>
</evidence>
<accession>A0A2T1K7S9</accession>
<proteinExistence type="predicted"/>
<dbReference type="Gene3D" id="3.30.110.170">
    <property type="entry name" value="Protein of unknown function (DUF541), domain 1"/>
    <property type="match status" value="1"/>
</dbReference>
<gene>
    <name evidence="2" type="ORF">C7H09_11255</name>
</gene>
<dbReference type="GO" id="GO:0006974">
    <property type="term" value="P:DNA damage response"/>
    <property type="evidence" value="ECO:0007669"/>
    <property type="project" value="TreeGrafter"/>
</dbReference>
<reference evidence="2 3" key="1">
    <citation type="submission" date="2018-03" db="EMBL/GenBank/DDBJ databases">
        <title>Marinobacter brunus sp. nov., a marine bacterium of Gamma-proteobacteria isolated from the surface seawater of the South China Sea.</title>
        <authorList>
            <person name="Cheng H."/>
            <person name="Wu Y.-H."/>
            <person name="Xamxidin M."/>
            <person name="Xu X.-W."/>
        </authorList>
    </citation>
    <scope>NUCLEOTIDE SEQUENCE [LARGE SCALE GENOMIC DNA]</scope>
    <source>
        <strain evidence="2 3">NH169-3</strain>
    </source>
</reference>
<dbReference type="RefSeq" id="WP_106762612.1">
    <property type="nucleotide sequence ID" value="NZ_PXNP01000083.1"/>
</dbReference>
<dbReference type="InterPro" id="IPR007497">
    <property type="entry name" value="SIMPL/DUF541"/>
</dbReference>
<name>A0A2T1K7S9_9GAMM</name>
<feature type="signal peptide" evidence="1">
    <location>
        <begin position="1"/>
        <end position="23"/>
    </location>
</feature>
<protein>
    <submittedName>
        <fullName evidence="2">SIMPL domain-containing protein</fullName>
    </submittedName>
</protein>
<keyword evidence="1" id="KW-0732">Signal</keyword>
<keyword evidence="3" id="KW-1185">Reference proteome</keyword>
<organism evidence="2 3">
    <name type="scientific">Marinobacter fuscus</name>
    <dbReference type="NCBI Taxonomy" id="2109942"/>
    <lineage>
        <taxon>Bacteria</taxon>
        <taxon>Pseudomonadati</taxon>
        <taxon>Pseudomonadota</taxon>
        <taxon>Gammaproteobacteria</taxon>
        <taxon>Pseudomonadales</taxon>
        <taxon>Marinobacteraceae</taxon>
        <taxon>Marinobacter</taxon>
    </lineage>
</organism>
<evidence type="ECO:0000313" key="3">
    <source>
        <dbReference type="Proteomes" id="UP000239866"/>
    </source>
</evidence>
<dbReference type="Proteomes" id="UP000239866">
    <property type="component" value="Unassembled WGS sequence"/>
</dbReference>
<dbReference type="PANTHER" id="PTHR34387">
    <property type="entry name" value="SLR1258 PROTEIN"/>
    <property type="match status" value="1"/>
</dbReference>
<sequence length="227" mass="24576">MSEFRNALFLATALASAPVIATAGEVSLSGEGLVRYEPDSARLQFTVTAEHTNPARASEQVSDIMAGWRKAIEPHRGQLEDYSDADISVYTRSVPAREKDAKPDSLSVARQTVSFSISDLALINPLLAEANSLGLQYHLGASQFYHSREQEFEQQALGRAIADARSRCEFVASQLDKECGEIKTLNVNGGHRPAPLMMAEAKMGGDAVSSVGPREIRASVHAVFELD</sequence>
<dbReference type="Pfam" id="PF04402">
    <property type="entry name" value="SIMPL"/>
    <property type="match status" value="1"/>
</dbReference>
<comment type="caution">
    <text evidence="2">The sequence shown here is derived from an EMBL/GenBank/DDBJ whole genome shotgun (WGS) entry which is preliminary data.</text>
</comment>
<dbReference type="PANTHER" id="PTHR34387:SF2">
    <property type="entry name" value="SLR1258 PROTEIN"/>
    <property type="match status" value="1"/>
</dbReference>
<feature type="chain" id="PRO_5015616592" evidence="1">
    <location>
        <begin position="24"/>
        <end position="227"/>
    </location>
</feature>